<evidence type="ECO:0000313" key="3">
    <source>
        <dbReference type="WBParaSite" id="Minc3s10219g43900"/>
    </source>
</evidence>
<proteinExistence type="predicted"/>
<evidence type="ECO:0000313" key="1">
    <source>
        <dbReference type="Proteomes" id="UP000887563"/>
    </source>
</evidence>
<dbReference type="WBParaSite" id="Minc3s10219g43900">
    <property type="protein sequence ID" value="Minc3s10219g43900"/>
    <property type="gene ID" value="Minc3s10219g43900"/>
</dbReference>
<dbReference type="WBParaSite" id="Minc3s02646g31030">
    <property type="protein sequence ID" value="Minc3s02646g31030"/>
    <property type="gene ID" value="Minc3s02646g31030"/>
</dbReference>
<dbReference type="AlphaFoldDB" id="A0A914P0T9"/>
<evidence type="ECO:0000313" key="2">
    <source>
        <dbReference type="WBParaSite" id="Minc3s02646g31030"/>
    </source>
</evidence>
<name>A0A914P0T9_MELIC</name>
<reference evidence="2 3" key="1">
    <citation type="submission" date="2022-11" db="UniProtKB">
        <authorList>
            <consortium name="WormBaseParasite"/>
        </authorList>
    </citation>
    <scope>IDENTIFICATION</scope>
</reference>
<keyword evidence="1" id="KW-1185">Reference proteome</keyword>
<sequence>MFHAGRCDCHCILQNIDSFCRCSRQSVLLLVFVHRLCNIRPKLHPNKIDYFFLLHTI</sequence>
<protein>
    <submittedName>
        <fullName evidence="2 3">Candidate secreted effector</fullName>
    </submittedName>
</protein>
<accession>A0A914P0T9</accession>
<dbReference type="Proteomes" id="UP000887563">
    <property type="component" value="Unplaced"/>
</dbReference>
<organism evidence="1 3">
    <name type="scientific">Meloidogyne incognita</name>
    <name type="common">Southern root-knot nematode worm</name>
    <name type="synonym">Oxyuris incognita</name>
    <dbReference type="NCBI Taxonomy" id="6306"/>
    <lineage>
        <taxon>Eukaryota</taxon>
        <taxon>Metazoa</taxon>
        <taxon>Ecdysozoa</taxon>
        <taxon>Nematoda</taxon>
        <taxon>Chromadorea</taxon>
        <taxon>Rhabditida</taxon>
        <taxon>Tylenchina</taxon>
        <taxon>Tylenchomorpha</taxon>
        <taxon>Tylenchoidea</taxon>
        <taxon>Meloidogynidae</taxon>
        <taxon>Meloidogyninae</taxon>
        <taxon>Meloidogyne</taxon>
        <taxon>Meloidogyne incognita group</taxon>
    </lineage>
</organism>